<dbReference type="CDD" id="cd12797">
    <property type="entry name" value="M23_peptidase"/>
    <property type="match status" value="1"/>
</dbReference>
<feature type="signal peptide" evidence="2">
    <location>
        <begin position="1"/>
        <end position="30"/>
    </location>
</feature>
<name>A0ABU3QGG3_9ACTN</name>
<keyword evidence="1" id="KW-0175">Coiled coil</keyword>
<dbReference type="EMBL" id="JAWCTQ010000006">
    <property type="protein sequence ID" value="MDT9681858.1"/>
    <property type="molecule type" value="Genomic_DNA"/>
</dbReference>
<dbReference type="InterPro" id="IPR011055">
    <property type="entry name" value="Dup_hybrid_motif"/>
</dbReference>
<keyword evidence="5" id="KW-1185">Reference proteome</keyword>
<dbReference type="SUPFAM" id="SSF51261">
    <property type="entry name" value="Duplicated hybrid motif"/>
    <property type="match status" value="1"/>
</dbReference>
<feature type="chain" id="PRO_5046432877" evidence="2">
    <location>
        <begin position="31"/>
        <end position="361"/>
    </location>
</feature>
<dbReference type="EC" id="3.4.-.-" evidence="4"/>
<evidence type="ECO:0000313" key="4">
    <source>
        <dbReference type="EMBL" id="MDT9681858.1"/>
    </source>
</evidence>
<comment type="caution">
    <text evidence="4">The sequence shown here is derived from an EMBL/GenBank/DDBJ whole genome shotgun (WGS) entry which is preliminary data.</text>
</comment>
<dbReference type="Gene3D" id="2.70.70.10">
    <property type="entry name" value="Glucose Permease (Domain IIA)"/>
    <property type="match status" value="1"/>
</dbReference>
<dbReference type="InterPro" id="IPR050570">
    <property type="entry name" value="Cell_wall_metabolism_enzyme"/>
</dbReference>
<evidence type="ECO:0000256" key="2">
    <source>
        <dbReference type="SAM" id="SignalP"/>
    </source>
</evidence>
<dbReference type="RefSeq" id="WP_315876942.1">
    <property type="nucleotide sequence ID" value="NZ_JAWCTQ010000006.1"/>
</dbReference>
<proteinExistence type="predicted"/>
<dbReference type="Pfam" id="PF01551">
    <property type="entry name" value="Peptidase_M23"/>
    <property type="match status" value="1"/>
</dbReference>
<evidence type="ECO:0000259" key="3">
    <source>
        <dbReference type="Pfam" id="PF01551"/>
    </source>
</evidence>
<evidence type="ECO:0000256" key="1">
    <source>
        <dbReference type="SAM" id="Coils"/>
    </source>
</evidence>
<dbReference type="PANTHER" id="PTHR21666:SF270">
    <property type="entry name" value="MUREIN HYDROLASE ACTIVATOR ENVC"/>
    <property type="match status" value="1"/>
</dbReference>
<reference evidence="4 5" key="1">
    <citation type="submission" date="2023-09" db="EMBL/GenBank/DDBJ databases">
        <title>Streptomyces sp. nov.: A antagonism against Alternaria gaisen Producing Streptochlin, Isolated from Tamarix root soil.</title>
        <authorList>
            <person name="Chen Y."/>
        </authorList>
    </citation>
    <scope>NUCLEOTIDE SEQUENCE [LARGE SCALE GENOMIC DNA]</scope>
    <source>
        <strain evidence="4 5">TRM76323</strain>
    </source>
</reference>
<sequence>MRPPRGRRSLPGPVLSALAALLVLPFPATAAPVAGPDGPAVSAEVARLLTEAERVTEEYERGRRAAAVQRARAHRLQEELADRRRELTDLHGRAGEVARAQYRTGGTLPPTARLLLADDPEAALRAERAARQAGQAVDRLVRGTDRAARLLEEAAARARTAWRDLEARHARLAVVKRGLETRLERLRRRLQATADRSVAAGRCRGAARLEQPSGARGAGRTWVAPVSEADGYELSAGFGSAGKHWARRHTGQDFAVDIGTPVRSIGAGRVHAVSCGGAFGIEVVVRHANGWYSQYAHLASVAVEQGQGVAAGQWVGQAGTTGNSTGPHLHFEVRVTPYLGSGVDPLRWLREHGVVLGGGRA</sequence>
<protein>
    <submittedName>
        <fullName evidence="4">M23 family metallopeptidase</fullName>
        <ecNumber evidence="4">3.4.-.-</ecNumber>
    </submittedName>
</protein>
<feature type="coiled-coil region" evidence="1">
    <location>
        <begin position="45"/>
        <end position="93"/>
    </location>
</feature>
<dbReference type="Proteomes" id="UP001250181">
    <property type="component" value="Unassembled WGS sequence"/>
</dbReference>
<feature type="domain" description="M23ase beta-sheet core" evidence="3">
    <location>
        <begin position="248"/>
        <end position="335"/>
    </location>
</feature>
<gene>
    <name evidence="4" type="ORF">RND61_07190</name>
</gene>
<organism evidence="4 5">
    <name type="scientific">Streptomyces tamarix</name>
    <dbReference type="NCBI Taxonomy" id="3078565"/>
    <lineage>
        <taxon>Bacteria</taxon>
        <taxon>Bacillati</taxon>
        <taxon>Actinomycetota</taxon>
        <taxon>Actinomycetes</taxon>
        <taxon>Kitasatosporales</taxon>
        <taxon>Streptomycetaceae</taxon>
        <taxon>Streptomyces</taxon>
    </lineage>
</organism>
<keyword evidence="4" id="KW-0378">Hydrolase</keyword>
<evidence type="ECO:0000313" key="5">
    <source>
        <dbReference type="Proteomes" id="UP001250181"/>
    </source>
</evidence>
<accession>A0ABU3QGG3</accession>
<keyword evidence="2" id="KW-0732">Signal</keyword>
<dbReference type="GO" id="GO:0016787">
    <property type="term" value="F:hydrolase activity"/>
    <property type="evidence" value="ECO:0007669"/>
    <property type="project" value="UniProtKB-KW"/>
</dbReference>
<dbReference type="PANTHER" id="PTHR21666">
    <property type="entry name" value="PEPTIDASE-RELATED"/>
    <property type="match status" value="1"/>
</dbReference>
<dbReference type="InterPro" id="IPR016047">
    <property type="entry name" value="M23ase_b-sheet_dom"/>
</dbReference>